<organism evidence="1 2">
    <name type="scientific">Adiantum capillus-veneris</name>
    <name type="common">Maidenhair fern</name>
    <dbReference type="NCBI Taxonomy" id="13818"/>
    <lineage>
        <taxon>Eukaryota</taxon>
        <taxon>Viridiplantae</taxon>
        <taxon>Streptophyta</taxon>
        <taxon>Embryophyta</taxon>
        <taxon>Tracheophyta</taxon>
        <taxon>Polypodiopsida</taxon>
        <taxon>Polypodiidae</taxon>
        <taxon>Polypodiales</taxon>
        <taxon>Pteridineae</taxon>
        <taxon>Pteridaceae</taxon>
        <taxon>Vittarioideae</taxon>
        <taxon>Adiantum</taxon>
    </lineage>
</organism>
<keyword evidence="2" id="KW-1185">Reference proteome</keyword>
<name>A0A9D4URK0_ADICA</name>
<evidence type="ECO:0000313" key="2">
    <source>
        <dbReference type="Proteomes" id="UP000886520"/>
    </source>
</evidence>
<reference evidence="1" key="1">
    <citation type="submission" date="2021-01" db="EMBL/GenBank/DDBJ databases">
        <title>Adiantum capillus-veneris genome.</title>
        <authorList>
            <person name="Fang Y."/>
            <person name="Liao Q."/>
        </authorList>
    </citation>
    <scope>NUCLEOTIDE SEQUENCE</scope>
    <source>
        <strain evidence="1">H3</strain>
        <tissue evidence="1">Leaf</tissue>
    </source>
</reference>
<evidence type="ECO:0000313" key="1">
    <source>
        <dbReference type="EMBL" id="KAI5072527.1"/>
    </source>
</evidence>
<dbReference type="OrthoDB" id="1997745at2759"/>
<sequence length="63" mass="6974">MKYSVDGYIPLFVYKTLSKYIGGYVLHLDAAKVSLLEKECDINVFGYGHAMQGSLAGSYLAYT</sequence>
<comment type="caution">
    <text evidence="1">The sequence shown here is derived from an EMBL/GenBank/DDBJ whole genome shotgun (WGS) entry which is preliminary data.</text>
</comment>
<gene>
    <name evidence="1" type="ORF">GOP47_0012633</name>
</gene>
<dbReference type="Proteomes" id="UP000886520">
    <property type="component" value="Chromosome 12"/>
</dbReference>
<proteinExistence type="predicted"/>
<accession>A0A9D4URK0</accession>
<dbReference type="AlphaFoldDB" id="A0A9D4URK0"/>
<protein>
    <submittedName>
        <fullName evidence="1">Uncharacterized protein</fullName>
    </submittedName>
</protein>
<dbReference type="EMBL" id="JABFUD020000012">
    <property type="protein sequence ID" value="KAI5072527.1"/>
    <property type="molecule type" value="Genomic_DNA"/>
</dbReference>